<evidence type="ECO:0000256" key="1">
    <source>
        <dbReference type="SAM" id="SignalP"/>
    </source>
</evidence>
<dbReference type="Gene3D" id="2.60.40.10">
    <property type="entry name" value="Immunoglobulins"/>
    <property type="match status" value="1"/>
</dbReference>
<protein>
    <submittedName>
        <fullName evidence="3">Peptidase family C25</fullName>
    </submittedName>
</protein>
<dbReference type="Gene3D" id="3.40.50.1460">
    <property type="match status" value="1"/>
</dbReference>
<accession>A0A1H9J1N2</accession>
<dbReference type="InParanoid" id="A0A1H9J1N2"/>
<dbReference type="EMBL" id="FOFB01000016">
    <property type="protein sequence ID" value="SEQ80971.1"/>
    <property type="molecule type" value="Genomic_DNA"/>
</dbReference>
<keyword evidence="1" id="KW-0732">Signal</keyword>
<dbReference type="InterPro" id="IPR001769">
    <property type="entry name" value="Gingipain"/>
</dbReference>
<dbReference type="GO" id="GO:0006508">
    <property type="term" value="P:proteolysis"/>
    <property type="evidence" value="ECO:0007669"/>
    <property type="project" value="InterPro"/>
</dbReference>
<proteinExistence type="predicted"/>
<evidence type="ECO:0000259" key="2">
    <source>
        <dbReference type="Pfam" id="PF01364"/>
    </source>
</evidence>
<dbReference type="OrthoDB" id="9757650at2"/>
<feature type="domain" description="Gingipain" evidence="2">
    <location>
        <begin position="393"/>
        <end position="751"/>
    </location>
</feature>
<name>A0A1H9J1N2_9BACT</name>
<evidence type="ECO:0000313" key="3">
    <source>
        <dbReference type="EMBL" id="SEQ80971.1"/>
    </source>
</evidence>
<reference evidence="4" key="1">
    <citation type="submission" date="2016-10" db="EMBL/GenBank/DDBJ databases">
        <authorList>
            <person name="Varghese N."/>
            <person name="Submissions S."/>
        </authorList>
    </citation>
    <scope>NUCLEOTIDE SEQUENCE [LARGE SCALE GENOMIC DNA]</scope>
    <source>
        <strain evidence="4">DSM 24740</strain>
    </source>
</reference>
<evidence type="ECO:0000313" key="4">
    <source>
        <dbReference type="Proteomes" id="UP000199021"/>
    </source>
</evidence>
<sequence length="1663" mass="184572">MFRTLYTLCILSLTSFLFAQMPTAGGEVLYGHEWIDYDRAYLKVSVVEDGIFRISSQQIASAGMALNETNTDKWTLHHKGQPVPIEVTSEGIVFYGEKNRGELDRHLFESPEEMQLNDRYSMHSDVANYYLSLAPVGGPFYQEAKVEGQLSEIEEILRTREVVFGEYMTKAYSRSAGASIYYSHYEPAEGFGSRSSSDLLSSNGNVESNATLLTPQANGNEARLTLRFGLGFGVHNQEIRVDNNLLNTLEATNWTVHQPDFSIFPNGDEVAVSLRGTASDQDKANLAWMNIIYPANLVLEESLREFQLPARANHGSLELTGSGADAGAMRLYSPASNEYMTGAVASGKVNFEIPASNDTLYYHLVLNKTYLSPAAAIPHRFSPTLPTDEQTNYLILTSRRLNGTVIEQMAGYRRSTAGGSYRVHIVNTEDLFDEFGYGVQNHPMAIRNYLAAARLTSPGLQYLFIVGKGREYPDIRLPDQLDNELATFFIPSFGFPASDNLLSADLGGVIPQLSTGRLSAISESEIAIYLEKLIEVEAQIAISDQTIEDRDWMKQVMHLAGGGTAGEQFSIQRNLARLEATIEDSEMSANVTSFFKTSSDPIESSQQENIFKRINDGTAIITFYGHSSSQGFDFSIDDPANYLNRGKYPYMLSLGCYSGDAFTKSRSISERFIFLPNKGAVAFAASKGVGFIGALGTFADGLYQLTANEEYGNGIGDALRKNIDNFSTTTSRSVGILLEQFSISGDPAYRLHPHPGPDLVIDPTSVRFTPEVIPVQEANYEIMLRVLNLGKRGNQDSVTLNFRQELPSGEIIELHQARVSVSDYENVTTIQLPSQGLPSVGLNRIFVTIDANNEIIELPAPQAEQNNELKSGTRTGVPLTFIANTAKVAFPPPYAVIGGQIELISSTTNALAAEREYLIQISDNVAFSNLLSSERIGSPGGVIRYQPRFTPTDSTTYYWRISPDSVYTEGAGYIWSESSFTWLTDQPAEEIGWAMQDPGQIIDGEFKNIIANAFDQEWNFTQTTNDIKIFNQVYLNSSLPRFEFNNVGFRSPFPWLVRAGIQVIVIDSTDNFDWLDNPGGLYNTPNRATEVWSFDTRFRPGREGLIDFIQNGIETGKYVMLYTAQRGSNIEYYNQGWNTDSVELGTSIFDVLEAEGSLDIRSLQNVGSVPYVFAFQKGLGAISETMASSQSDQITNLAQIKESWDEGTWKSSTVGPSRQWSDVSLKISNRNISQSDSARILVYGHQSASSEGVLLSNEEYEITDQLKLTFPISDIDPEEYPYLSFELHLHDSDSRTAPTLEHLYINFLSTGDVAISPAVLFIARDSLEQGENFEFSVGYENLSPISMDSILVELTTIDGNNTEETIRKKLAPLPGNGSDQLSMTLSTTDVSSTWRYSLRLNPDQDQPETITFNNTLTSSLKIGKDQIDPLINLFFDGRKISDGELVSAEPEIFIQIKDENPFLLLNDTSTFSLQLNSPSGQSERLRFNDSRITFIPATSPENTAEIYFTPSLLDDGTYTLIVGSTDRSGNNAGRLLLQKNFEVITTQRIGNVLAYPNPFTTQAHFVYTLTGSQPPSTFRIQIMTVSGRVVRDINLLEVEDIKIGTHRTNFAWDGTDEYGDLLANGVYLYRVITSDTSGIMLEKHSTGTEQFFKNDIGKIVLLR</sequence>
<gene>
    <name evidence="3" type="ORF">SAMN05444359_11659</name>
</gene>
<dbReference type="InterPro" id="IPR013783">
    <property type="entry name" value="Ig-like_fold"/>
</dbReference>
<dbReference type="Proteomes" id="UP000199021">
    <property type="component" value="Unassembled WGS sequence"/>
</dbReference>
<dbReference type="InterPro" id="IPR029030">
    <property type="entry name" value="Caspase-like_dom_sf"/>
</dbReference>
<dbReference type="GO" id="GO:0008234">
    <property type="term" value="F:cysteine-type peptidase activity"/>
    <property type="evidence" value="ECO:0007669"/>
    <property type="project" value="InterPro"/>
</dbReference>
<organism evidence="3 4">
    <name type="scientific">Neolewinella agarilytica</name>
    <dbReference type="NCBI Taxonomy" id="478744"/>
    <lineage>
        <taxon>Bacteria</taxon>
        <taxon>Pseudomonadati</taxon>
        <taxon>Bacteroidota</taxon>
        <taxon>Saprospiria</taxon>
        <taxon>Saprospirales</taxon>
        <taxon>Lewinellaceae</taxon>
        <taxon>Neolewinella</taxon>
    </lineage>
</organism>
<dbReference type="Gene3D" id="2.60.40.4070">
    <property type="match status" value="1"/>
</dbReference>
<keyword evidence="4" id="KW-1185">Reference proteome</keyword>
<dbReference type="RefSeq" id="WP_090169863.1">
    <property type="nucleotide sequence ID" value="NZ_FOFB01000016.1"/>
</dbReference>
<dbReference type="SUPFAM" id="SSF52129">
    <property type="entry name" value="Caspase-like"/>
    <property type="match status" value="1"/>
</dbReference>
<feature type="signal peptide" evidence="1">
    <location>
        <begin position="1"/>
        <end position="19"/>
    </location>
</feature>
<dbReference type="Pfam" id="PF01364">
    <property type="entry name" value="Peptidase_C25"/>
    <property type="match status" value="1"/>
</dbReference>
<dbReference type="STRING" id="478744.SAMN05444359_11659"/>
<feature type="chain" id="PRO_5011571395" evidence="1">
    <location>
        <begin position="20"/>
        <end position="1663"/>
    </location>
</feature>